<sequence>MSDVPRDPVDDLTDLVDEIEAFRAEAGKVIDDAVDEHGDARLPVPSSSSSPEQLVRDLAVSRGQLERTRQQLAARQTELAARLDAQMKALQAKIRADLEPLERQLELAKEGIHLISLYLGENEEVIALTDGEPAPADTPVTIRQQVLYMDEECAVAAEQGGIEPVDVDVFDNWLTADPAHLNQVLPEPRGIVALTPRRHSKDYDNPWQGRAMADANQATYWLIRNGEKVYRMVTDLFVGARLVAASDEFTRFFDRTRFGRRIEPGAATGSTPNATPTPSNATS</sequence>
<name>A0A346Y5V2_9ACTN</name>
<protein>
    <submittedName>
        <fullName evidence="2">Uncharacterized protein</fullName>
    </submittedName>
</protein>
<feature type="compositionally biased region" description="Low complexity" evidence="1">
    <location>
        <begin position="264"/>
        <end position="283"/>
    </location>
</feature>
<accession>A0A346Y5V2</accession>
<dbReference type="RefSeq" id="WP_114594462.1">
    <property type="nucleotide sequence ID" value="NZ_CP031166.1"/>
</dbReference>
<evidence type="ECO:0000256" key="1">
    <source>
        <dbReference type="SAM" id="MobiDB-lite"/>
    </source>
</evidence>
<evidence type="ECO:0000313" key="3">
    <source>
        <dbReference type="Proteomes" id="UP000264006"/>
    </source>
</evidence>
<feature type="region of interest" description="Disordered" evidence="1">
    <location>
        <begin position="262"/>
        <end position="283"/>
    </location>
</feature>
<dbReference type="KEGG" id="euz:DVS28_b0079"/>
<dbReference type="AlphaFoldDB" id="A0A346Y5V2"/>
<dbReference type="OrthoDB" id="4832422at2"/>
<keyword evidence="2" id="KW-0614">Plasmid</keyword>
<dbReference type="Proteomes" id="UP000264006">
    <property type="component" value="Plasmid pEDY32-46I"/>
</dbReference>
<keyword evidence="3" id="KW-1185">Reference proteome</keyword>
<proteinExistence type="predicted"/>
<geneLocation type="plasmid" evidence="3">
    <name>pedy32-46i</name>
</geneLocation>
<evidence type="ECO:0000313" key="2">
    <source>
        <dbReference type="EMBL" id="AXV09849.1"/>
    </source>
</evidence>
<organism evidence="2 3">
    <name type="scientific">Euzebya pacifica</name>
    <dbReference type="NCBI Taxonomy" id="1608957"/>
    <lineage>
        <taxon>Bacteria</taxon>
        <taxon>Bacillati</taxon>
        <taxon>Actinomycetota</taxon>
        <taxon>Nitriliruptoria</taxon>
        <taxon>Euzebyales</taxon>
    </lineage>
</organism>
<dbReference type="EMBL" id="CP031166">
    <property type="protein sequence ID" value="AXV09849.1"/>
    <property type="molecule type" value="Genomic_DNA"/>
</dbReference>
<gene>
    <name evidence="2" type="ORF">DVS28_b0079</name>
</gene>
<reference evidence="2 3" key="1">
    <citation type="submission" date="2018-09" db="EMBL/GenBank/DDBJ databases">
        <title>Complete genome sequence of Euzebya sp. DY32-46 isolated from seawater of Pacific Ocean.</title>
        <authorList>
            <person name="Xu L."/>
            <person name="Wu Y.-H."/>
            <person name="Xu X.-W."/>
        </authorList>
    </citation>
    <scope>NUCLEOTIDE SEQUENCE [LARGE SCALE GENOMIC DNA]</scope>
    <source>
        <strain evidence="2 3">DY32-46</strain>
        <plasmid evidence="3">pedy32-46i</plasmid>
    </source>
</reference>